<comment type="caution">
    <text evidence="8">The sequence shown here is derived from an EMBL/GenBank/DDBJ whole genome shotgun (WGS) entry which is preliminary data.</text>
</comment>
<keyword evidence="3" id="KW-0949">S-adenosyl-L-methionine</keyword>
<evidence type="ECO:0000256" key="3">
    <source>
        <dbReference type="ARBA" id="ARBA00022691"/>
    </source>
</evidence>
<dbReference type="PROSITE" id="PS51918">
    <property type="entry name" value="RADICAL_SAM"/>
    <property type="match status" value="1"/>
</dbReference>
<dbReference type="EMBL" id="DLUI01000039">
    <property type="protein sequence ID" value="DAB39147.1"/>
    <property type="molecule type" value="Genomic_DNA"/>
</dbReference>
<evidence type="ECO:0000259" key="7">
    <source>
        <dbReference type="PROSITE" id="PS51918"/>
    </source>
</evidence>
<keyword evidence="6" id="KW-0411">Iron-sulfur</keyword>
<name>A0A2D3WK83_9BACT</name>
<dbReference type="GO" id="GO:0003824">
    <property type="term" value="F:catalytic activity"/>
    <property type="evidence" value="ECO:0007669"/>
    <property type="project" value="InterPro"/>
</dbReference>
<keyword evidence="2" id="KW-0004">4Fe-4S</keyword>
<dbReference type="PANTHER" id="PTHR43787">
    <property type="entry name" value="FEMO COFACTOR BIOSYNTHESIS PROTEIN NIFB-RELATED"/>
    <property type="match status" value="1"/>
</dbReference>
<evidence type="ECO:0000256" key="4">
    <source>
        <dbReference type="ARBA" id="ARBA00022723"/>
    </source>
</evidence>
<dbReference type="GO" id="GO:0051539">
    <property type="term" value="F:4 iron, 4 sulfur cluster binding"/>
    <property type="evidence" value="ECO:0007669"/>
    <property type="project" value="UniProtKB-KW"/>
</dbReference>
<protein>
    <submittedName>
        <fullName evidence="8">Radical SAM protein</fullName>
    </submittedName>
</protein>
<dbReference type="Proteomes" id="UP000228859">
    <property type="component" value="Unassembled WGS sequence"/>
</dbReference>
<comment type="cofactor">
    <cofactor evidence="1">
        <name>[4Fe-4S] cluster</name>
        <dbReference type="ChEBI" id="CHEBI:49883"/>
    </cofactor>
</comment>
<keyword evidence="5" id="KW-0408">Iron</keyword>
<proteinExistence type="predicted"/>
<dbReference type="AlphaFoldDB" id="A0A2D3WK83"/>
<dbReference type="InterPro" id="IPR007197">
    <property type="entry name" value="rSAM"/>
</dbReference>
<dbReference type="InterPro" id="IPR013785">
    <property type="entry name" value="Aldolase_TIM"/>
</dbReference>
<dbReference type="CDD" id="cd01335">
    <property type="entry name" value="Radical_SAM"/>
    <property type="match status" value="1"/>
</dbReference>
<sequence>MSSIFGPVHSRRFGTSLGIDLSSSGKQCNFDCLYCELAPAPAMAHQHTITPKESIIADLKESLSKHPSIDVITITANGEPTMYPHLDTLVDEINKIKGDIQTLILSNSACLNEPEVFTTLLKFDQVKLSLDAATPETFKKIDRPAEGIEISRIIESITRFSHAFEGKLFLEILFVKGVNDSLSETEALERALLPISCDRIDIGTIDRPPAYPVQGLSFEELYLLSCRFDPTLPIHIVSRTHAAASPSSYSDEEILTTLDKRPLTMDDIDALFDSESKKRFTDLLNQGKIAQIERSNVNFFSPSENIHRKRSK</sequence>
<dbReference type="GO" id="GO:0046872">
    <property type="term" value="F:metal ion binding"/>
    <property type="evidence" value="ECO:0007669"/>
    <property type="project" value="UniProtKB-KW"/>
</dbReference>
<evidence type="ECO:0000313" key="9">
    <source>
        <dbReference type="Proteomes" id="UP000228859"/>
    </source>
</evidence>
<reference evidence="8 9" key="1">
    <citation type="journal article" date="2017" name="Front. Microbiol.">
        <title>Comparative Genomic Analysis of the Class Epsilonproteobacteria and Proposed Reclassification to Epsilonbacteraeota (phyl. nov.).</title>
        <authorList>
            <person name="Waite D.W."/>
            <person name="Vanwonterghem I."/>
            <person name="Rinke C."/>
            <person name="Parks D.H."/>
            <person name="Zhang Y."/>
            <person name="Takai K."/>
            <person name="Sievert S.M."/>
            <person name="Simon J."/>
            <person name="Campbell B.J."/>
            <person name="Hanson T.E."/>
            <person name="Woyke T."/>
            <person name="Klotz M.G."/>
            <person name="Hugenholtz P."/>
        </authorList>
    </citation>
    <scope>NUCLEOTIDE SEQUENCE [LARGE SCALE GENOMIC DNA]</scope>
    <source>
        <strain evidence="8">UBA12443</strain>
    </source>
</reference>
<dbReference type="SFLD" id="SFLDG01083">
    <property type="entry name" value="Uncharacterised_Radical_SAM_Su"/>
    <property type="match status" value="1"/>
</dbReference>
<dbReference type="SFLD" id="SFLDS00029">
    <property type="entry name" value="Radical_SAM"/>
    <property type="match status" value="1"/>
</dbReference>
<gene>
    <name evidence="8" type="ORF">CFH83_02240</name>
</gene>
<keyword evidence="4" id="KW-0479">Metal-binding</keyword>
<feature type="domain" description="Radical SAM core" evidence="7">
    <location>
        <begin position="11"/>
        <end position="247"/>
    </location>
</feature>
<dbReference type="Pfam" id="PF04055">
    <property type="entry name" value="Radical_SAM"/>
    <property type="match status" value="1"/>
</dbReference>
<dbReference type="InterPro" id="IPR058240">
    <property type="entry name" value="rSAM_sf"/>
</dbReference>
<dbReference type="RefSeq" id="WP_294893803.1">
    <property type="nucleotide sequence ID" value="NZ_DLUI01000039.1"/>
</dbReference>
<organism evidence="8 9">
    <name type="scientific">Sulfuricurvum kujiense</name>
    <dbReference type="NCBI Taxonomy" id="148813"/>
    <lineage>
        <taxon>Bacteria</taxon>
        <taxon>Pseudomonadati</taxon>
        <taxon>Campylobacterota</taxon>
        <taxon>Epsilonproteobacteria</taxon>
        <taxon>Campylobacterales</taxon>
        <taxon>Sulfurimonadaceae</taxon>
        <taxon>Sulfuricurvum</taxon>
    </lineage>
</organism>
<evidence type="ECO:0000256" key="5">
    <source>
        <dbReference type="ARBA" id="ARBA00023004"/>
    </source>
</evidence>
<dbReference type="Gene3D" id="3.20.20.70">
    <property type="entry name" value="Aldolase class I"/>
    <property type="match status" value="1"/>
</dbReference>
<evidence type="ECO:0000313" key="8">
    <source>
        <dbReference type="EMBL" id="DAB39147.1"/>
    </source>
</evidence>
<evidence type="ECO:0000256" key="2">
    <source>
        <dbReference type="ARBA" id="ARBA00022485"/>
    </source>
</evidence>
<dbReference type="PANTHER" id="PTHR43787:SF11">
    <property type="entry name" value="UPF0026 PROTEIN SLR1464"/>
    <property type="match status" value="1"/>
</dbReference>
<dbReference type="SUPFAM" id="SSF102114">
    <property type="entry name" value="Radical SAM enzymes"/>
    <property type="match status" value="1"/>
</dbReference>
<accession>A0A2D3WK83</accession>
<evidence type="ECO:0000256" key="1">
    <source>
        <dbReference type="ARBA" id="ARBA00001966"/>
    </source>
</evidence>
<evidence type="ECO:0000256" key="6">
    <source>
        <dbReference type="ARBA" id="ARBA00023014"/>
    </source>
</evidence>
<dbReference type="InterPro" id="IPR040084">
    <property type="entry name" value="GTPase_Obg"/>
</dbReference>